<sequence>MAAKNEVFKHFTKRDNNRFEEKQAIVALSVRLIKVNYALFTQYNLNMPPKLFYYINEILRKY</sequence>
<protein>
    <submittedName>
        <fullName evidence="1">Uncharacterized protein</fullName>
    </submittedName>
</protein>
<organism evidence="1 2">
    <name type="scientific">Clostridium estertheticum</name>
    <dbReference type="NCBI Taxonomy" id="238834"/>
    <lineage>
        <taxon>Bacteria</taxon>
        <taxon>Bacillati</taxon>
        <taxon>Bacillota</taxon>
        <taxon>Clostridia</taxon>
        <taxon>Eubacteriales</taxon>
        <taxon>Clostridiaceae</taxon>
        <taxon>Clostridium</taxon>
    </lineage>
</organism>
<evidence type="ECO:0000313" key="2">
    <source>
        <dbReference type="Proteomes" id="UP000531659"/>
    </source>
</evidence>
<accession>A0A7Y3STG7</accession>
<dbReference type="Proteomes" id="UP000531659">
    <property type="component" value="Unassembled WGS sequence"/>
</dbReference>
<proteinExistence type="predicted"/>
<name>A0A7Y3STG7_9CLOT</name>
<dbReference type="EMBL" id="JABEYB010000001">
    <property type="protein sequence ID" value="NNU74377.1"/>
    <property type="molecule type" value="Genomic_DNA"/>
</dbReference>
<dbReference type="GeneID" id="83592309"/>
<reference evidence="1 2" key="1">
    <citation type="submission" date="2020-05" db="EMBL/GenBank/DDBJ databases">
        <title>Complete genome of Clostridium estertheticum subspecies estertheticum, isolated from Vacuum packed lamb meat from New Zealand imported to Switzerland.</title>
        <authorList>
            <person name="Wambui J."/>
            <person name="Stevens M.J.A."/>
            <person name="Stephan R."/>
        </authorList>
    </citation>
    <scope>NUCLEOTIDE SEQUENCE [LARGE SCALE GENOMIC DNA]</scope>
    <source>
        <strain evidence="1 2">CEST001</strain>
    </source>
</reference>
<comment type="caution">
    <text evidence="1">The sequence shown here is derived from an EMBL/GenBank/DDBJ whole genome shotgun (WGS) entry which is preliminary data.</text>
</comment>
<evidence type="ECO:0000313" key="1">
    <source>
        <dbReference type="EMBL" id="NNU74377.1"/>
    </source>
</evidence>
<dbReference type="RefSeq" id="WP_171295245.1">
    <property type="nucleotide sequence ID" value="NZ_CP077615.1"/>
</dbReference>
<gene>
    <name evidence="1" type="ORF">HLQ16_00260</name>
</gene>
<dbReference type="AlphaFoldDB" id="A0A7Y3STG7"/>